<evidence type="ECO:0000313" key="3">
    <source>
        <dbReference type="Proteomes" id="UP001187192"/>
    </source>
</evidence>
<sequence>MGVTGKGATVPVRAGDRRVVVPDVDRYRSKAGFTTRIQVFRAPHRPSTCLFRRARGRWSAKGPILGERPALNTAEYIQRQYLVSERGRRIGQQTASGEAHPRATCRLCTVPFVPRGTPPRAGRQSGTLNLEISKFELKWELAGSPIAASKTTPGFYARPSPINSEGQSAFYTPAYEN</sequence>
<feature type="compositionally biased region" description="Polar residues" evidence="1">
    <location>
        <begin position="161"/>
        <end position="170"/>
    </location>
</feature>
<comment type="caution">
    <text evidence="2">The sequence shown here is derived from an EMBL/GenBank/DDBJ whole genome shotgun (WGS) entry which is preliminary data.</text>
</comment>
<dbReference type="EMBL" id="BTGU01000246">
    <property type="protein sequence ID" value="GMN65577.1"/>
    <property type="molecule type" value="Genomic_DNA"/>
</dbReference>
<feature type="region of interest" description="Disordered" evidence="1">
    <location>
        <begin position="150"/>
        <end position="177"/>
    </location>
</feature>
<dbReference type="Proteomes" id="UP001187192">
    <property type="component" value="Unassembled WGS sequence"/>
</dbReference>
<accession>A0AA88E058</accession>
<dbReference type="AlphaFoldDB" id="A0AA88E058"/>
<organism evidence="2 3">
    <name type="scientific">Ficus carica</name>
    <name type="common">Common fig</name>
    <dbReference type="NCBI Taxonomy" id="3494"/>
    <lineage>
        <taxon>Eukaryota</taxon>
        <taxon>Viridiplantae</taxon>
        <taxon>Streptophyta</taxon>
        <taxon>Embryophyta</taxon>
        <taxon>Tracheophyta</taxon>
        <taxon>Spermatophyta</taxon>
        <taxon>Magnoliopsida</taxon>
        <taxon>eudicotyledons</taxon>
        <taxon>Gunneridae</taxon>
        <taxon>Pentapetalae</taxon>
        <taxon>rosids</taxon>
        <taxon>fabids</taxon>
        <taxon>Rosales</taxon>
        <taxon>Moraceae</taxon>
        <taxon>Ficeae</taxon>
        <taxon>Ficus</taxon>
    </lineage>
</organism>
<evidence type="ECO:0000313" key="2">
    <source>
        <dbReference type="EMBL" id="GMN65577.1"/>
    </source>
</evidence>
<keyword evidence="3" id="KW-1185">Reference proteome</keyword>
<proteinExistence type="predicted"/>
<protein>
    <submittedName>
        <fullName evidence="2">Uncharacterized protein</fullName>
    </submittedName>
</protein>
<name>A0AA88E058_FICCA</name>
<reference evidence="2" key="1">
    <citation type="submission" date="2023-07" db="EMBL/GenBank/DDBJ databases">
        <title>draft genome sequence of fig (Ficus carica).</title>
        <authorList>
            <person name="Takahashi T."/>
            <person name="Nishimura K."/>
        </authorList>
    </citation>
    <scope>NUCLEOTIDE SEQUENCE</scope>
</reference>
<gene>
    <name evidence="2" type="ORF">TIFTF001_034648</name>
</gene>
<evidence type="ECO:0000256" key="1">
    <source>
        <dbReference type="SAM" id="MobiDB-lite"/>
    </source>
</evidence>